<feature type="domain" description="ABC transporter" evidence="6">
    <location>
        <begin position="2"/>
        <end position="235"/>
    </location>
</feature>
<evidence type="ECO:0000259" key="7">
    <source>
        <dbReference type="PROSITE" id="PS51866"/>
    </source>
</evidence>
<dbReference type="EMBL" id="BAAAHK010000013">
    <property type="protein sequence ID" value="GAA0951034.1"/>
    <property type="molecule type" value="Genomic_DNA"/>
</dbReference>
<keyword evidence="9" id="KW-1185">Reference proteome</keyword>
<accession>A0ABN1R3I2</accession>
<dbReference type="Gene3D" id="3.40.50.300">
    <property type="entry name" value="P-loop containing nucleotide triphosphate hydrolases"/>
    <property type="match status" value="1"/>
</dbReference>
<dbReference type="InterPro" id="IPR050093">
    <property type="entry name" value="ABC_SmlMolc_Importer"/>
</dbReference>
<proteinExistence type="predicted"/>
<evidence type="ECO:0000256" key="4">
    <source>
        <dbReference type="ARBA" id="ARBA00022840"/>
    </source>
</evidence>
<dbReference type="Pfam" id="PF00005">
    <property type="entry name" value="ABC_tran"/>
    <property type="match status" value="1"/>
</dbReference>
<dbReference type="SMART" id="SM00382">
    <property type="entry name" value="AAA"/>
    <property type="match status" value="1"/>
</dbReference>
<evidence type="ECO:0000256" key="3">
    <source>
        <dbReference type="ARBA" id="ARBA00022741"/>
    </source>
</evidence>
<evidence type="ECO:0000313" key="9">
    <source>
        <dbReference type="Proteomes" id="UP001500542"/>
    </source>
</evidence>
<dbReference type="InterPro" id="IPR004606">
    <property type="entry name" value="Mop_domain"/>
</dbReference>
<dbReference type="InterPro" id="IPR008995">
    <property type="entry name" value="Mo/tungstate-bd_C_term_dom"/>
</dbReference>
<dbReference type="SUPFAM" id="SSF52540">
    <property type="entry name" value="P-loop containing nucleoside triphosphate hydrolases"/>
    <property type="match status" value="1"/>
</dbReference>
<dbReference type="PROSITE" id="PS50893">
    <property type="entry name" value="ABC_TRANSPORTER_2"/>
    <property type="match status" value="1"/>
</dbReference>
<sequence length="358" mass="38467">MTLYADLHVTRDAFRLDLDLTVEPGEVVALLGPNGAGKTTALRAIAGLLPITDGSIRLGDILWDEPPKTFRSADHRPIGVVFQDYLLFDHLSALENVAFGLRARGTDKRTARATAARWLETVGLAEYARTRPRSLSGGQAQRVALARALATSPDLLLLDEPLAALDASTTLHIRAELGQHLQRYDGRTLLVTHDPLDAMVLADRLVIVENGKVVQEGPPTEIARRPRTEYVAQLVGLNLYRGTATGTTVNLTDGGKLTIATPSEGKVFVAFPPSAVSLYPEPPTGTPRNTWPMQVAGIEQHAHTVRVRLTPGRSPGRSPAPATLLADITTAAVADLHLTPGQNLHATLKATEVQTYPA</sequence>
<dbReference type="InterPro" id="IPR017871">
    <property type="entry name" value="ABC_transporter-like_CS"/>
</dbReference>
<organism evidence="8 9">
    <name type="scientific">Kribbella koreensis</name>
    <dbReference type="NCBI Taxonomy" id="57909"/>
    <lineage>
        <taxon>Bacteria</taxon>
        <taxon>Bacillati</taxon>
        <taxon>Actinomycetota</taxon>
        <taxon>Actinomycetes</taxon>
        <taxon>Propionibacteriales</taxon>
        <taxon>Kribbellaceae</taxon>
        <taxon>Kribbella</taxon>
    </lineage>
</organism>
<feature type="domain" description="Mop" evidence="7">
    <location>
        <begin position="284"/>
        <end position="357"/>
    </location>
</feature>
<dbReference type="PANTHER" id="PTHR42781:SF4">
    <property type="entry name" value="SPERMIDINE_PUTRESCINE IMPORT ATP-BINDING PROTEIN POTA"/>
    <property type="match status" value="1"/>
</dbReference>
<evidence type="ECO:0000259" key="6">
    <source>
        <dbReference type="PROSITE" id="PS50893"/>
    </source>
</evidence>
<keyword evidence="1" id="KW-0813">Transport</keyword>
<dbReference type="GO" id="GO:0005524">
    <property type="term" value="F:ATP binding"/>
    <property type="evidence" value="ECO:0007669"/>
    <property type="project" value="UniProtKB-KW"/>
</dbReference>
<dbReference type="Proteomes" id="UP001500542">
    <property type="component" value="Unassembled WGS sequence"/>
</dbReference>
<dbReference type="PANTHER" id="PTHR42781">
    <property type="entry name" value="SPERMIDINE/PUTRESCINE IMPORT ATP-BINDING PROTEIN POTA"/>
    <property type="match status" value="1"/>
</dbReference>
<name>A0ABN1R3I2_9ACTN</name>
<evidence type="ECO:0000313" key="8">
    <source>
        <dbReference type="EMBL" id="GAA0951034.1"/>
    </source>
</evidence>
<keyword evidence="2 5" id="KW-0500">Molybdenum</keyword>
<dbReference type="RefSeq" id="WP_343975296.1">
    <property type="nucleotide sequence ID" value="NZ_BAAAHK010000013.1"/>
</dbReference>
<dbReference type="Gene3D" id="2.40.50.100">
    <property type="match status" value="1"/>
</dbReference>
<protein>
    <submittedName>
        <fullName evidence="8">ABC transporter ATP-binding protein</fullName>
    </submittedName>
</protein>
<comment type="caution">
    <text evidence="8">The sequence shown here is derived from an EMBL/GenBank/DDBJ whole genome shotgun (WGS) entry which is preliminary data.</text>
</comment>
<evidence type="ECO:0000256" key="5">
    <source>
        <dbReference type="PROSITE-ProRule" id="PRU01213"/>
    </source>
</evidence>
<dbReference type="InterPro" id="IPR005116">
    <property type="entry name" value="Transp-assoc_OB_typ1"/>
</dbReference>
<keyword evidence="3" id="KW-0547">Nucleotide-binding</keyword>
<dbReference type="PROSITE" id="PS00211">
    <property type="entry name" value="ABC_TRANSPORTER_1"/>
    <property type="match status" value="1"/>
</dbReference>
<reference evidence="8 9" key="1">
    <citation type="journal article" date="2019" name="Int. J. Syst. Evol. Microbiol.">
        <title>The Global Catalogue of Microorganisms (GCM) 10K type strain sequencing project: providing services to taxonomists for standard genome sequencing and annotation.</title>
        <authorList>
            <consortium name="The Broad Institute Genomics Platform"/>
            <consortium name="The Broad Institute Genome Sequencing Center for Infectious Disease"/>
            <person name="Wu L."/>
            <person name="Ma J."/>
        </authorList>
    </citation>
    <scope>NUCLEOTIDE SEQUENCE [LARGE SCALE GENOMIC DNA]</scope>
    <source>
        <strain evidence="8 9">JCM 10977</strain>
    </source>
</reference>
<dbReference type="Pfam" id="PF03459">
    <property type="entry name" value="TOBE"/>
    <property type="match status" value="1"/>
</dbReference>
<evidence type="ECO:0000256" key="2">
    <source>
        <dbReference type="ARBA" id="ARBA00022505"/>
    </source>
</evidence>
<gene>
    <name evidence="8" type="ORF">GCM10009554_51860</name>
</gene>
<dbReference type="SUPFAM" id="SSF50331">
    <property type="entry name" value="MOP-like"/>
    <property type="match status" value="1"/>
</dbReference>
<dbReference type="InterPro" id="IPR003593">
    <property type="entry name" value="AAA+_ATPase"/>
</dbReference>
<dbReference type="InterPro" id="IPR003439">
    <property type="entry name" value="ABC_transporter-like_ATP-bd"/>
</dbReference>
<evidence type="ECO:0000256" key="1">
    <source>
        <dbReference type="ARBA" id="ARBA00022448"/>
    </source>
</evidence>
<keyword evidence="4 8" id="KW-0067">ATP-binding</keyword>
<dbReference type="PROSITE" id="PS51866">
    <property type="entry name" value="MOP"/>
    <property type="match status" value="1"/>
</dbReference>
<dbReference type="InterPro" id="IPR027417">
    <property type="entry name" value="P-loop_NTPase"/>
</dbReference>